<protein>
    <recommendedName>
        <fullName evidence="3">Thyrotropin-releasing hormone receptor</fullName>
    </recommendedName>
    <alternativeName>
        <fullName evidence="7">Thyroliberin receptor</fullName>
    </alternativeName>
</protein>
<dbReference type="EMBL" id="BDGG01000003">
    <property type="protein sequence ID" value="GAU95721.1"/>
    <property type="molecule type" value="Genomic_DNA"/>
</dbReference>
<accession>A0A1D1V1U7</accession>
<evidence type="ECO:0000256" key="6">
    <source>
        <dbReference type="ARBA" id="ARBA00023136"/>
    </source>
</evidence>
<keyword evidence="5 8" id="KW-1133">Transmembrane helix</keyword>
<evidence type="ECO:0000313" key="10">
    <source>
        <dbReference type="EMBL" id="GAU95721.1"/>
    </source>
</evidence>
<dbReference type="SUPFAM" id="SSF81321">
    <property type="entry name" value="Family A G protein-coupled receptor-like"/>
    <property type="match status" value="1"/>
</dbReference>
<evidence type="ECO:0000256" key="1">
    <source>
        <dbReference type="ARBA" id="ARBA00004100"/>
    </source>
</evidence>
<evidence type="ECO:0000256" key="3">
    <source>
        <dbReference type="ARBA" id="ARBA00018873"/>
    </source>
</evidence>
<comment type="caution">
    <text evidence="10">The sequence shown here is derived from an EMBL/GenBank/DDBJ whole genome shotgun (WGS) entry which is preliminary data.</text>
</comment>
<feature type="domain" description="G-protein coupled receptors family 1 profile" evidence="9">
    <location>
        <begin position="5"/>
        <end position="123"/>
    </location>
</feature>
<reference evidence="10 11" key="1">
    <citation type="journal article" date="2016" name="Nat. Commun.">
        <title>Extremotolerant tardigrade genome and improved radiotolerance of human cultured cells by tardigrade-unique protein.</title>
        <authorList>
            <person name="Hashimoto T."/>
            <person name="Horikawa D.D."/>
            <person name="Saito Y."/>
            <person name="Kuwahara H."/>
            <person name="Kozuka-Hata H."/>
            <person name="Shin-I T."/>
            <person name="Minakuchi Y."/>
            <person name="Ohishi K."/>
            <person name="Motoyama A."/>
            <person name="Aizu T."/>
            <person name="Enomoto A."/>
            <person name="Kondo K."/>
            <person name="Tanaka S."/>
            <person name="Hara Y."/>
            <person name="Koshikawa S."/>
            <person name="Sagara H."/>
            <person name="Miura T."/>
            <person name="Yokobori S."/>
            <person name="Miyagawa K."/>
            <person name="Suzuki Y."/>
            <person name="Kubo T."/>
            <person name="Oyama M."/>
            <person name="Kohara Y."/>
            <person name="Fujiyama A."/>
            <person name="Arakawa K."/>
            <person name="Katayama T."/>
            <person name="Toyoda A."/>
            <person name="Kunieda T."/>
        </authorList>
    </citation>
    <scope>NUCLEOTIDE SEQUENCE [LARGE SCALE GENOMIC DNA]</scope>
    <source>
        <strain evidence="10 11">YOKOZUNA-1</strain>
    </source>
</reference>
<dbReference type="PANTHER" id="PTHR46061:SF3">
    <property type="entry name" value="THYROTROPIN-RELEASING HORMONE RECEPTOR"/>
    <property type="match status" value="1"/>
</dbReference>
<keyword evidence="6 8" id="KW-0472">Membrane</keyword>
<dbReference type="PROSITE" id="PS50262">
    <property type="entry name" value="G_PROTEIN_RECEP_F1_2"/>
    <property type="match status" value="1"/>
</dbReference>
<proteinExistence type="predicted"/>
<evidence type="ECO:0000256" key="7">
    <source>
        <dbReference type="ARBA" id="ARBA00032251"/>
    </source>
</evidence>
<evidence type="ECO:0000256" key="5">
    <source>
        <dbReference type="ARBA" id="ARBA00022989"/>
    </source>
</evidence>
<dbReference type="STRING" id="947166.A0A1D1V1U7"/>
<organism evidence="10 11">
    <name type="scientific">Ramazzottius varieornatus</name>
    <name type="common">Water bear</name>
    <name type="synonym">Tardigrade</name>
    <dbReference type="NCBI Taxonomy" id="947166"/>
    <lineage>
        <taxon>Eukaryota</taxon>
        <taxon>Metazoa</taxon>
        <taxon>Ecdysozoa</taxon>
        <taxon>Tardigrada</taxon>
        <taxon>Eutardigrada</taxon>
        <taxon>Parachela</taxon>
        <taxon>Hypsibioidea</taxon>
        <taxon>Ramazzottiidae</taxon>
        <taxon>Ramazzottius</taxon>
    </lineage>
</organism>
<feature type="transmembrane region" description="Helical" evidence="8">
    <location>
        <begin position="63"/>
        <end position="85"/>
    </location>
</feature>
<dbReference type="OrthoDB" id="5987936at2759"/>
<dbReference type="InterPro" id="IPR000276">
    <property type="entry name" value="GPCR_Rhodpsn"/>
</dbReference>
<comment type="subcellular location">
    <subcellularLocation>
        <location evidence="2">Membrane</location>
    </subcellularLocation>
</comment>
<keyword evidence="4 8" id="KW-0812">Transmembrane</keyword>
<sequence length="123" mass="13675">MGLVGNTVLICVVYKSKALHTSTYAYLVSLAVADLLVIVIAIPEAMIFQHFGNQWLFGEVGCTVFIFCNFLGINAGSLSLAAFTIERYLVACRPLLAHKICDIYRTRRVIAACWIFTFLYCSP</sequence>
<evidence type="ECO:0000256" key="8">
    <source>
        <dbReference type="SAM" id="Phobius"/>
    </source>
</evidence>
<evidence type="ECO:0000256" key="2">
    <source>
        <dbReference type="ARBA" id="ARBA00004370"/>
    </source>
</evidence>
<comment type="function">
    <text evidence="1">Receptor for thyrotropin-releasing hormone (TRH). Upon ligand binding, this G-protein-coupled receptor triggers activation of the phosphatidylinositol (IP3)-calcium-protein kinase C (PKC) pathway.</text>
</comment>
<dbReference type="PRINTS" id="PR00237">
    <property type="entry name" value="GPCRRHODOPSN"/>
</dbReference>
<dbReference type="PANTHER" id="PTHR46061">
    <property type="entry name" value="THYROTROPIN-RELEASING HORMONE RECEPTOR"/>
    <property type="match status" value="1"/>
</dbReference>
<dbReference type="Gene3D" id="1.20.1070.10">
    <property type="entry name" value="Rhodopsin 7-helix transmembrane proteins"/>
    <property type="match status" value="1"/>
</dbReference>
<dbReference type="InterPro" id="IPR017452">
    <property type="entry name" value="GPCR_Rhodpsn_7TM"/>
</dbReference>
<dbReference type="AlphaFoldDB" id="A0A1D1V1U7"/>
<evidence type="ECO:0000313" key="11">
    <source>
        <dbReference type="Proteomes" id="UP000186922"/>
    </source>
</evidence>
<evidence type="ECO:0000256" key="4">
    <source>
        <dbReference type="ARBA" id="ARBA00022692"/>
    </source>
</evidence>
<dbReference type="GO" id="GO:0016020">
    <property type="term" value="C:membrane"/>
    <property type="evidence" value="ECO:0007669"/>
    <property type="project" value="UniProtKB-SubCell"/>
</dbReference>
<keyword evidence="11" id="KW-1185">Reference proteome</keyword>
<gene>
    <name evidence="10" type="primary">RvY_07294-1</name>
    <name evidence="10" type="synonym">RvY_07294.1</name>
    <name evidence="10" type="ORF">RvY_07294</name>
</gene>
<dbReference type="GO" id="GO:0004997">
    <property type="term" value="F:thyrotropin-releasing hormone receptor activity"/>
    <property type="evidence" value="ECO:0007669"/>
    <property type="project" value="InterPro"/>
</dbReference>
<dbReference type="InterPro" id="IPR002120">
    <property type="entry name" value="TRH_rcpt_1"/>
</dbReference>
<dbReference type="Pfam" id="PF00001">
    <property type="entry name" value="7tm_1"/>
    <property type="match status" value="1"/>
</dbReference>
<name>A0A1D1V1U7_RAMVA</name>
<evidence type="ECO:0000259" key="9">
    <source>
        <dbReference type="PROSITE" id="PS50262"/>
    </source>
</evidence>
<feature type="transmembrane region" description="Helical" evidence="8">
    <location>
        <begin position="24"/>
        <end position="43"/>
    </location>
</feature>
<dbReference type="Proteomes" id="UP000186922">
    <property type="component" value="Unassembled WGS sequence"/>
</dbReference>